<evidence type="ECO:0000313" key="1">
    <source>
        <dbReference type="EMBL" id="KXS16649.1"/>
    </source>
</evidence>
<name>A0A139AIV2_GONPJ</name>
<reference evidence="1 2" key="1">
    <citation type="journal article" date="2015" name="Genome Biol. Evol.">
        <title>Phylogenomic analyses indicate that early fungi evolved digesting cell walls of algal ancestors of land plants.</title>
        <authorList>
            <person name="Chang Y."/>
            <person name="Wang S."/>
            <person name="Sekimoto S."/>
            <person name="Aerts A.L."/>
            <person name="Choi C."/>
            <person name="Clum A."/>
            <person name="LaButti K.M."/>
            <person name="Lindquist E.A."/>
            <person name="Yee Ngan C."/>
            <person name="Ohm R.A."/>
            <person name="Salamov A.A."/>
            <person name="Grigoriev I.V."/>
            <person name="Spatafora J.W."/>
            <person name="Berbee M.L."/>
        </authorList>
    </citation>
    <scope>NUCLEOTIDE SEQUENCE [LARGE SCALE GENOMIC DNA]</scope>
    <source>
        <strain evidence="1 2">JEL478</strain>
    </source>
</reference>
<organism evidence="1 2">
    <name type="scientific">Gonapodya prolifera (strain JEL478)</name>
    <name type="common">Monoblepharis prolifera</name>
    <dbReference type="NCBI Taxonomy" id="1344416"/>
    <lineage>
        <taxon>Eukaryota</taxon>
        <taxon>Fungi</taxon>
        <taxon>Fungi incertae sedis</taxon>
        <taxon>Chytridiomycota</taxon>
        <taxon>Chytridiomycota incertae sedis</taxon>
        <taxon>Monoblepharidomycetes</taxon>
        <taxon>Monoblepharidales</taxon>
        <taxon>Gonapodyaceae</taxon>
        <taxon>Gonapodya</taxon>
    </lineage>
</organism>
<dbReference type="AlphaFoldDB" id="A0A139AIV2"/>
<dbReference type="EMBL" id="KQ965751">
    <property type="protein sequence ID" value="KXS16649.1"/>
    <property type="molecule type" value="Genomic_DNA"/>
</dbReference>
<proteinExistence type="predicted"/>
<evidence type="ECO:0000313" key="2">
    <source>
        <dbReference type="Proteomes" id="UP000070544"/>
    </source>
</evidence>
<gene>
    <name evidence="1" type="ORF">M427DRAFT_55302</name>
</gene>
<dbReference type="Proteomes" id="UP000070544">
    <property type="component" value="Unassembled WGS sequence"/>
</dbReference>
<accession>A0A139AIV2</accession>
<protein>
    <submittedName>
        <fullName evidence="1">Uncharacterized protein</fullName>
    </submittedName>
</protein>
<keyword evidence="2" id="KW-1185">Reference proteome</keyword>
<sequence length="124" mass="14117">MPNVIAQCTEANIETIAMLFAQFCPALEMLDVVIVLNPHDEARPMDRAQLDNFLKSWEIFCRTVHVRQFRVDTTRVWPVEVPAPLSVDVDNVSQLGVIVVNEVKKCVTGLGKHVVEESRPEWEF</sequence>